<dbReference type="Proteomes" id="UP000177810">
    <property type="component" value="Unassembled WGS sequence"/>
</dbReference>
<feature type="region of interest" description="Disordered" evidence="6">
    <location>
        <begin position="57"/>
        <end position="82"/>
    </location>
</feature>
<proteinExistence type="inferred from homology"/>
<evidence type="ECO:0000256" key="6">
    <source>
        <dbReference type="SAM" id="MobiDB-lite"/>
    </source>
</evidence>
<dbReference type="EMBL" id="MHMT01000011">
    <property type="protein sequence ID" value="OGZ32912.1"/>
    <property type="molecule type" value="Genomic_DNA"/>
</dbReference>
<evidence type="ECO:0000256" key="3">
    <source>
        <dbReference type="ARBA" id="ARBA00023274"/>
    </source>
</evidence>
<dbReference type="PANTHER" id="PTHR10746:SF6">
    <property type="entry name" value="LARGE RIBOSOMAL SUBUNIT PROTEIN UL4M"/>
    <property type="match status" value="1"/>
</dbReference>
<gene>
    <name evidence="5" type="primary">rplD</name>
    <name evidence="7" type="ORF">A2V69_03410</name>
</gene>
<evidence type="ECO:0000256" key="1">
    <source>
        <dbReference type="ARBA" id="ARBA00010528"/>
    </source>
</evidence>
<dbReference type="GO" id="GO:0019843">
    <property type="term" value="F:rRNA binding"/>
    <property type="evidence" value="ECO:0007669"/>
    <property type="project" value="UniProtKB-UniRule"/>
</dbReference>
<dbReference type="PANTHER" id="PTHR10746">
    <property type="entry name" value="50S RIBOSOMAL PROTEIN L4"/>
    <property type="match status" value="1"/>
</dbReference>
<name>A0A1G2F561_9BACT</name>
<dbReference type="GO" id="GO:1990904">
    <property type="term" value="C:ribonucleoprotein complex"/>
    <property type="evidence" value="ECO:0007669"/>
    <property type="project" value="UniProtKB-KW"/>
</dbReference>
<organism evidence="7 8">
    <name type="scientific">Candidatus Portnoybacteria bacterium RBG_13_40_8</name>
    <dbReference type="NCBI Taxonomy" id="1801990"/>
    <lineage>
        <taxon>Bacteria</taxon>
        <taxon>Candidatus Portnoyibacteriota</taxon>
    </lineage>
</organism>
<keyword evidence="3 5" id="KW-0687">Ribonucleoprotein</keyword>
<dbReference type="SUPFAM" id="SSF52166">
    <property type="entry name" value="Ribosomal protein L4"/>
    <property type="match status" value="1"/>
</dbReference>
<keyword evidence="2 5" id="KW-0689">Ribosomal protein</keyword>
<dbReference type="InterPro" id="IPR002136">
    <property type="entry name" value="Ribosomal_uL4"/>
</dbReference>
<comment type="subunit">
    <text evidence="5">Part of the 50S ribosomal subunit.</text>
</comment>
<comment type="function">
    <text evidence="5">One of the primary rRNA binding proteins, this protein initially binds near the 5'-end of the 23S rRNA. It is important during the early stages of 50S assembly. It makes multiple contacts with different domains of the 23S rRNA in the assembled 50S subunit and ribosome.</text>
</comment>
<evidence type="ECO:0000256" key="2">
    <source>
        <dbReference type="ARBA" id="ARBA00022980"/>
    </source>
</evidence>
<comment type="caution">
    <text evidence="7">The sequence shown here is derived from an EMBL/GenBank/DDBJ whole genome shotgun (WGS) entry which is preliminary data.</text>
</comment>
<evidence type="ECO:0000313" key="7">
    <source>
        <dbReference type="EMBL" id="OGZ32912.1"/>
    </source>
</evidence>
<dbReference type="STRING" id="1801990.A2V69_03410"/>
<evidence type="ECO:0000256" key="4">
    <source>
        <dbReference type="ARBA" id="ARBA00035244"/>
    </source>
</evidence>
<dbReference type="Gene3D" id="3.40.1370.10">
    <property type="match status" value="1"/>
</dbReference>
<dbReference type="InterPro" id="IPR023574">
    <property type="entry name" value="Ribosomal_uL4_dom_sf"/>
</dbReference>
<dbReference type="GO" id="GO:0003735">
    <property type="term" value="F:structural constituent of ribosome"/>
    <property type="evidence" value="ECO:0007669"/>
    <property type="project" value="InterPro"/>
</dbReference>
<dbReference type="HAMAP" id="MF_01328_B">
    <property type="entry name" value="Ribosomal_uL4_B"/>
    <property type="match status" value="1"/>
</dbReference>
<dbReference type="InterPro" id="IPR013005">
    <property type="entry name" value="Ribosomal_uL4-like"/>
</dbReference>
<evidence type="ECO:0000313" key="8">
    <source>
        <dbReference type="Proteomes" id="UP000177810"/>
    </source>
</evidence>
<dbReference type="GO" id="GO:0006412">
    <property type="term" value="P:translation"/>
    <property type="evidence" value="ECO:0007669"/>
    <property type="project" value="UniProtKB-UniRule"/>
</dbReference>
<dbReference type="Pfam" id="PF00573">
    <property type="entry name" value="Ribosomal_L4"/>
    <property type="match status" value="1"/>
</dbReference>
<sequence length="217" mass="24610">MIKHILNLPIYNLEGEKTGTIKLSEKIFGLKINNNLIYQVINVQLANKRKHLAKVKDRGEVRGGGRKPWRQKGTGRARHGSIRSPLWKGGGVTFGPNPGKIFNRKINKKAKRKAILMTLSSKANDKELIIMEDFKIKEAKTKVMANLINKILKEEKKPSILLTASQKDENLIKAIRNIPNTKIIPVNSLNVFDLLSFKYLFLDKEGIKIIEKTYASI</sequence>
<protein>
    <recommendedName>
        <fullName evidence="4 5">Large ribosomal subunit protein uL4</fullName>
    </recommendedName>
</protein>
<dbReference type="NCBIfam" id="TIGR03953">
    <property type="entry name" value="rplD_bact"/>
    <property type="match status" value="1"/>
</dbReference>
<reference evidence="7 8" key="1">
    <citation type="journal article" date="2016" name="Nat. Commun.">
        <title>Thousands of microbial genomes shed light on interconnected biogeochemical processes in an aquifer system.</title>
        <authorList>
            <person name="Anantharaman K."/>
            <person name="Brown C.T."/>
            <person name="Hug L.A."/>
            <person name="Sharon I."/>
            <person name="Castelle C.J."/>
            <person name="Probst A.J."/>
            <person name="Thomas B.C."/>
            <person name="Singh A."/>
            <person name="Wilkins M.J."/>
            <person name="Karaoz U."/>
            <person name="Brodie E.L."/>
            <person name="Williams K.H."/>
            <person name="Hubbard S.S."/>
            <person name="Banfield J.F."/>
        </authorList>
    </citation>
    <scope>NUCLEOTIDE SEQUENCE [LARGE SCALE GENOMIC DNA]</scope>
</reference>
<feature type="compositionally biased region" description="Basic residues" evidence="6">
    <location>
        <begin position="64"/>
        <end position="81"/>
    </location>
</feature>
<keyword evidence="5" id="KW-0694">RNA-binding</keyword>
<accession>A0A1G2F561</accession>
<comment type="function">
    <text evidence="5">Forms part of the polypeptide exit tunnel.</text>
</comment>
<dbReference type="GO" id="GO:0005840">
    <property type="term" value="C:ribosome"/>
    <property type="evidence" value="ECO:0007669"/>
    <property type="project" value="UniProtKB-KW"/>
</dbReference>
<comment type="similarity">
    <text evidence="1 5">Belongs to the universal ribosomal protein uL4 family.</text>
</comment>
<keyword evidence="5" id="KW-0699">rRNA-binding</keyword>
<evidence type="ECO:0000256" key="5">
    <source>
        <dbReference type="HAMAP-Rule" id="MF_01328"/>
    </source>
</evidence>
<dbReference type="AlphaFoldDB" id="A0A1G2F561"/>